<evidence type="ECO:0000313" key="1">
    <source>
        <dbReference type="EMBL" id="AFI89909.1"/>
    </source>
</evidence>
<accession>A0A0H3I3I4</accession>
<reference evidence="1 2" key="1">
    <citation type="journal article" date="2012" name="J. Bacteriol.">
        <title>Genome sequence of Pectobacterium sp. strain SCC3193.</title>
        <authorList>
            <person name="Koskinen J.P."/>
            <person name="Laine P."/>
            <person name="Niemi O."/>
            <person name="Nykyri J."/>
            <person name="Harjunpaa H."/>
            <person name="Auvinen P."/>
            <person name="Paulin L."/>
            <person name="Pirhonen M."/>
            <person name="Palva T."/>
            <person name="Holm L."/>
        </authorList>
    </citation>
    <scope>NUCLEOTIDE SEQUENCE [LARGE SCALE GENOMIC DNA]</scope>
    <source>
        <strain evidence="1 2">SCC3193</strain>
    </source>
</reference>
<dbReference type="KEGG" id="pec:W5S_1818"/>
<organism evidence="1 2">
    <name type="scientific">Pectobacterium parmentieri</name>
    <dbReference type="NCBI Taxonomy" id="1905730"/>
    <lineage>
        <taxon>Bacteria</taxon>
        <taxon>Pseudomonadati</taxon>
        <taxon>Pseudomonadota</taxon>
        <taxon>Gammaproteobacteria</taxon>
        <taxon>Enterobacterales</taxon>
        <taxon>Pectobacteriaceae</taxon>
        <taxon>Pectobacterium</taxon>
    </lineage>
</organism>
<dbReference type="AlphaFoldDB" id="A0A0H3I3I4"/>
<evidence type="ECO:0000313" key="2">
    <source>
        <dbReference type="Proteomes" id="UP000008044"/>
    </source>
</evidence>
<dbReference type="HOGENOM" id="CLU_3331236_0_0_6"/>
<sequence>MGWVPGSEMEKIYNRRHIITEANKISRHVQKKIIKEMR</sequence>
<dbReference type="EMBL" id="CP003415">
    <property type="protein sequence ID" value="AFI89909.1"/>
    <property type="molecule type" value="Genomic_DNA"/>
</dbReference>
<dbReference type="PATRIC" id="fig|1166016.3.peg.1828"/>
<dbReference type="Proteomes" id="UP000008044">
    <property type="component" value="Chromosome"/>
</dbReference>
<proteinExistence type="predicted"/>
<name>A0A0H3I3I4_PECPM</name>
<gene>
    <name evidence="1" type="ordered locus">W5S_1818</name>
</gene>
<protein>
    <submittedName>
        <fullName evidence="1">Uncharacterized protein</fullName>
    </submittedName>
</protein>
<dbReference type="STRING" id="1905730.W5S_1818"/>